<geneLocation type="mitochondrion" evidence="1"/>
<keyword evidence="4" id="KW-1185">Reference proteome</keyword>
<comment type="caution">
    <text evidence="1">The sequence shown here is derived from an EMBL/GenBank/DDBJ whole genome shotgun (WGS) entry which is preliminary data.</text>
</comment>
<proteinExistence type="predicted"/>
<evidence type="ECO:0000313" key="2">
    <source>
        <dbReference type="EMBL" id="KAA0145464.1"/>
    </source>
</evidence>
<dbReference type="EMBL" id="VLTN01000170">
    <property type="protein sequence ID" value="KAA0145428.1"/>
    <property type="molecule type" value="Genomic_DNA"/>
</dbReference>
<dbReference type="AlphaFoldDB" id="A0A5A8BXT0"/>
<evidence type="ECO:0000313" key="4">
    <source>
        <dbReference type="Proteomes" id="UP000323011"/>
    </source>
</evidence>
<name>A0A5A8BXT0_CAFRO</name>
<dbReference type="EMBL" id="VLTO01000218">
    <property type="protein sequence ID" value="KAA0158017.1"/>
    <property type="molecule type" value="Genomic_DNA"/>
</dbReference>
<evidence type="ECO:0000313" key="1">
    <source>
        <dbReference type="EMBL" id="KAA0145428.1"/>
    </source>
</evidence>
<dbReference type="Proteomes" id="UP000322899">
    <property type="component" value="Mitochondrion MT"/>
</dbReference>
<dbReference type="EMBL" id="VLTL01000396">
    <property type="protein sequence ID" value="KAA0145464.1"/>
    <property type="molecule type" value="Genomic_DNA"/>
</dbReference>
<gene>
    <name evidence="3" type="ORF">FNF27_10002</name>
    <name evidence="2" type="ORF">FNF28_10002</name>
    <name evidence="1" type="ORF">FNF29_10002</name>
</gene>
<evidence type="ECO:0000313" key="3">
    <source>
        <dbReference type="EMBL" id="KAA0158017.1"/>
    </source>
</evidence>
<dbReference type="Proteomes" id="UP000324907">
    <property type="component" value="Mitochondrion MT"/>
</dbReference>
<accession>A0A5A8BXT0</accession>
<reference evidence="1 4" key="1">
    <citation type="submission" date="2019-07" db="EMBL/GenBank/DDBJ databases">
        <title>Genomes of Cafeteria roenbergensis.</title>
        <authorList>
            <person name="Fischer M.G."/>
            <person name="Hackl T."/>
            <person name="Roman M."/>
        </authorList>
    </citation>
    <scope>NUCLEOTIDE SEQUENCE [LARGE SCALE GENOMIC DNA]</scope>
    <source>
        <strain evidence="1 4">BVI</strain>
        <strain evidence="3">E4-10P</strain>
        <strain evidence="2">RCC970-E3</strain>
    </source>
</reference>
<organism evidence="1 4">
    <name type="scientific">Cafeteria roenbergensis</name>
    <name type="common">Marine flagellate</name>
    <dbReference type="NCBI Taxonomy" id="33653"/>
    <lineage>
        <taxon>Eukaryota</taxon>
        <taxon>Sar</taxon>
        <taxon>Stramenopiles</taxon>
        <taxon>Bigyra</taxon>
        <taxon>Opalozoa</taxon>
        <taxon>Bicosoecida</taxon>
        <taxon>Cafeteriaceae</taxon>
        <taxon>Cafeteria</taxon>
    </lineage>
</organism>
<sequence>MLSKSYETKWLNKITRKNLNRFYDHYILGQNILLNDLITLQNLTNSTDVQFFLDKTQTKNDNFHIGSDFVGPQTYTQLLEYNSFLFFGFEPRFEASLLNICLARLREDNNSDILNYGSAFENFFSNGHKGSSLKNILVLLEGRDSLLKEYRFIKATKIFYGSEYNSLTRNIQVLMNFLAQKFYTKSSFLSSNLTTLHFLELFGGSSFQKFAAKTKEKSLDSVSYTLSSWFLNSNVSKMPKKHPKNVISDIFELGLYTNTSFEKNVGLVTKMPITSFYENEGLSLSIFGKINKTRKVSSISNSNLYSIQIWISQFYFFMFELTALFWKWWIFDLKRSYSLAELENIDKLEVKKFSHLSINNFDEFGDLKNEDIFINLTDYFCLLNLYNINAQSNIHQYKKMNFDISFNKQKLLNGLSTPQVFNFYTNNLILKHSTTMVNLSYVYSSNLLLK</sequence>
<protein>
    <submittedName>
        <fullName evidence="1">Uncharacterized protein</fullName>
    </submittedName>
</protein>
<dbReference type="Proteomes" id="UP000323011">
    <property type="component" value="Mitochondrion MT"/>
</dbReference>
<keyword evidence="1" id="KW-0496">Mitochondrion</keyword>